<feature type="transmembrane region" description="Helical" evidence="6">
    <location>
        <begin position="664"/>
        <end position="685"/>
    </location>
</feature>
<feature type="transmembrane region" description="Helical" evidence="6">
    <location>
        <begin position="21"/>
        <end position="39"/>
    </location>
</feature>
<feature type="domain" description="MacB-like periplasmic core" evidence="8">
    <location>
        <begin position="20"/>
        <end position="239"/>
    </location>
</feature>
<feature type="domain" description="ABC3 transporter permease C-terminal" evidence="7">
    <location>
        <begin position="668"/>
        <end position="781"/>
    </location>
</feature>
<dbReference type="GO" id="GO:0005886">
    <property type="term" value="C:plasma membrane"/>
    <property type="evidence" value="ECO:0007669"/>
    <property type="project" value="UniProtKB-SubCell"/>
</dbReference>
<protein>
    <submittedName>
        <fullName evidence="9">ABC transporter permease</fullName>
    </submittedName>
</protein>
<organism evidence="9 10">
    <name type="scientific">Mucilaginibacter straminoryzae</name>
    <dbReference type="NCBI Taxonomy" id="2932774"/>
    <lineage>
        <taxon>Bacteria</taxon>
        <taxon>Pseudomonadati</taxon>
        <taxon>Bacteroidota</taxon>
        <taxon>Sphingobacteriia</taxon>
        <taxon>Sphingobacteriales</taxon>
        <taxon>Sphingobacteriaceae</taxon>
        <taxon>Mucilaginibacter</taxon>
    </lineage>
</organism>
<evidence type="ECO:0000256" key="2">
    <source>
        <dbReference type="ARBA" id="ARBA00022475"/>
    </source>
</evidence>
<name>A0A9X2BEB9_9SPHI</name>
<evidence type="ECO:0000259" key="8">
    <source>
        <dbReference type="Pfam" id="PF12704"/>
    </source>
</evidence>
<comment type="subcellular location">
    <subcellularLocation>
        <location evidence="1">Cell membrane</location>
        <topology evidence="1">Multi-pass membrane protein</topology>
    </subcellularLocation>
</comment>
<evidence type="ECO:0000256" key="6">
    <source>
        <dbReference type="SAM" id="Phobius"/>
    </source>
</evidence>
<comment type="caution">
    <text evidence="9">The sequence shown here is derived from an EMBL/GenBank/DDBJ whole genome shotgun (WGS) entry which is preliminary data.</text>
</comment>
<feature type="domain" description="MacB-like periplasmic core" evidence="8">
    <location>
        <begin position="439"/>
        <end position="633"/>
    </location>
</feature>
<evidence type="ECO:0000256" key="4">
    <source>
        <dbReference type="ARBA" id="ARBA00022989"/>
    </source>
</evidence>
<evidence type="ECO:0000256" key="3">
    <source>
        <dbReference type="ARBA" id="ARBA00022692"/>
    </source>
</evidence>
<keyword evidence="3 6" id="KW-0812">Transmembrane</keyword>
<keyword evidence="4 6" id="KW-1133">Transmembrane helix</keyword>
<feature type="transmembrane region" description="Helical" evidence="6">
    <location>
        <begin position="294"/>
        <end position="314"/>
    </location>
</feature>
<dbReference type="GO" id="GO:0022857">
    <property type="term" value="F:transmembrane transporter activity"/>
    <property type="evidence" value="ECO:0007669"/>
    <property type="project" value="TreeGrafter"/>
</dbReference>
<dbReference type="InterPro" id="IPR025857">
    <property type="entry name" value="MacB_PCD"/>
</dbReference>
<dbReference type="AlphaFoldDB" id="A0A9X2BEB9"/>
<keyword evidence="2" id="KW-1003">Cell membrane</keyword>
<reference evidence="9" key="1">
    <citation type="submission" date="2022-04" db="EMBL/GenBank/DDBJ databases">
        <title>Mucilaginibacter sp. RS28 isolated from freshwater.</title>
        <authorList>
            <person name="Ko S.-R."/>
        </authorList>
    </citation>
    <scope>NUCLEOTIDE SEQUENCE</scope>
    <source>
        <strain evidence="9">RS28</strain>
    </source>
</reference>
<dbReference type="PANTHER" id="PTHR30572:SF18">
    <property type="entry name" value="ABC-TYPE MACROLIDE FAMILY EXPORT SYSTEM PERMEASE COMPONENT 2"/>
    <property type="match status" value="1"/>
</dbReference>
<dbReference type="RefSeq" id="WP_245131700.1">
    <property type="nucleotide sequence ID" value="NZ_JALJEJ010000008.1"/>
</dbReference>
<evidence type="ECO:0000256" key="1">
    <source>
        <dbReference type="ARBA" id="ARBA00004651"/>
    </source>
</evidence>
<dbReference type="InterPro" id="IPR050250">
    <property type="entry name" value="Macrolide_Exporter_MacB"/>
</dbReference>
<dbReference type="InterPro" id="IPR003838">
    <property type="entry name" value="ABC3_permease_C"/>
</dbReference>
<feature type="transmembrane region" description="Helical" evidence="6">
    <location>
        <begin position="752"/>
        <end position="774"/>
    </location>
</feature>
<dbReference type="Pfam" id="PF02687">
    <property type="entry name" value="FtsX"/>
    <property type="match status" value="2"/>
</dbReference>
<evidence type="ECO:0000313" key="9">
    <source>
        <dbReference type="EMBL" id="MCJ8211248.1"/>
    </source>
</evidence>
<gene>
    <name evidence="9" type="ORF">MUY27_16135</name>
</gene>
<evidence type="ECO:0000259" key="7">
    <source>
        <dbReference type="Pfam" id="PF02687"/>
    </source>
</evidence>
<feature type="transmembrane region" description="Helical" evidence="6">
    <location>
        <begin position="334"/>
        <end position="357"/>
    </location>
</feature>
<evidence type="ECO:0000256" key="5">
    <source>
        <dbReference type="ARBA" id="ARBA00023136"/>
    </source>
</evidence>
<sequence length="788" mass="87613">MIKNYLKIAWRTLLRHKLFSFINIFGLATGMAVCILALIDIKTGYEYDKFHKHTERTYRVITELTGRNGAKDYFASTSYPVATDILNKYPFIENSVRVILRRTSFVKSGDDLPVTLNFTEPSFFKTFGFKILRGTYSNQPHAILITQKTAERFFGKDDVIGMIMHHKTYGDLIVTGILQDVKEKSHLQFDGIAAMETLTTKSTANSPSFDTADWTNPGSCYTYITLKSGASVQQLNRVLQSNSVIATRMIPANSGLKSIAFLAQPFASITPARHDYYNSAYGPTMAQLAAEGSVGLVTLFLAVFNYVNLTLARAITRSREVGIRKVIGARRWQLILQFVSESVLLSFCALVFSAVFIRSISNFNWIPKILEGAHWDGTMFLLIALLALFTGIVAGYLPARILSSFSPALVLKSHTGQPVVQRLTMRKILMVLQFVVSIVGVVFIIVMYRQSAYMARADYGFNRKNILNVELQGADYRLAVSELSKQPGVEEISGTSTVLGFNGGDISRGYRTEKATSFPTEVIAADQHFITTMGLHLTAGKNLLATDREVLINETASKSFHFKNPVEAINELVWINDSTQVRIAGVLKDFHFMSMHFEMMPLVIRNSPSQFTTLQLKINEGTDAAKLIEQLSQRWRKVNSKAALSAEWFDKILYEHHLHAEDQLFLAMFIGLALSIACLGLLGMVTYTAEVRIKEIGIRKVMGAGVGQIVYLLSSDFAKLLIIASVIAVPIGMVAGNIFLRNYAYHVNIGPWTVLITLLFLLLAGGLTIGLKAFRAASANPVKSLRNE</sequence>
<proteinExistence type="predicted"/>
<dbReference type="PANTHER" id="PTHR30572">
    <property type="entry name" value="MEMBRANE COMPONENT OF TRANSPORTER-RELATED"/>
    <property type="match status" value="1"/>
</dbReference>
<dbReference type="Pfam" id="PF12704">
    <property type="entry name" value="MacB_PCD"/>
    <property type="match status" value="2"/>
</dbReference>
<feature type="transmembrane region" description="Helical" evidence="6">
    <location>
        <begin position="428"/>
        <end position="448"/>
    </location>
</feature>
<evidence type="ECO:0000313" key="10">
    <source>
        <dbReference type="Proteomes" id="UP001139450"/>
    </source>
</evidence>
<keyword evidence="10" id="KW-1185">Reference proteome</keyword>
<feature type="transmembrane region" description="Helical" evidence="6">
    <location>
        <begin position="720"/>
        <end position="740"/>
    </location>
</feature>
<feature type="transmembrane region" description="Helical" evidence="6">
    <location>
        <begin position="377"/>
        <end position="397"/>
    </location>
</feature>
<accession>A0A9X2BEB9</accession>
<feature type="domain" description="ABC3 transporter permease C-terminal" evidence="7">
    <location>
        <begin position="293"/>
        <end position="407"/>
    </location>
</feature>
<keyword evidence="5 6" id="KW-0472">Membrane</keyword>
<dbReference type="EMBL" id="JALJEJ010000008">
    <property type="protein sequence ID" value="MCJ8211248.1"/>
    <property type="molecule type" value="Genomic_DNA"/>
</dbReference>
<dbReference type="Proteomes" id="UP001139450">
    <property type="component" value="Unassembled WGS sequence"/>
</dbReference>